<comment type="subcellular location">
    <subcellularLocation>
        <location evidence="1">Peroxisome membrane</location>
        <topology evidence="1">Multi-pass membrane protein</topology>
    </subcellularLocation>
</comment>
<evidence type="ECO:0000256" key="15">
    <source>
        <dbReference type="PIRNR" id="PIRNR038074"/>
    </source>
</evidence>
<dbReference type="CDD" id="cd16451">
    <property type="entry name" value="mRING_PEX12"/>
    <property type="match status" value="1"/>
</dbReference>
<evidence type="ECO:0000256" key="14">
    <source>
        <dbReference type="ARBA" id="ARBA00029692"/>
    </source>
</evidence>
<keyword evidence="6 16" id="KW-0812">Transmembrane</keyword>
<evidence type="ECO:0000256" key="7">
    <source>
        <dbReference type="ARBA" id="ARBA00022723"/>
    </source>
</evidence>
<evidence type="ECO:0000259" key="17">
    <source>
        <dbReference type="Pfam" id="PF04757"/>
    </source>
</evidence>
<protein>
    <recommendedName>
        <fullName evidence="4 15">Peroxisome assembly protein 12</fullName>
    </recommendedName>
    <alternativeName>
        <fullName evidence="14 15">Peroxin-12</fullName>
    </alternativeName>
</protein>
<keyword evidence="18" id="KW-1185">Reference proteome</keyword>
<evidence type="ECO:0000256" key="10">
    <source>
        <dbReference type="ARBA" id="ARBA00022927"/>
    </source>
</evidence>
<dbReference type="InterPro" id="IPR017375">
    <property type="entry name" value="PEX12"/>
</dbReference>
<sequence length="337" mass="38728">MAEFGAHITTFVGEKPSIFELLAQDSFARGLRTAAKYFIRVLAENNPAKYGFYLHHFEELYLISDLFVQYLHLKTYGASFAEHFYGLQRVPKKPDVSAQIQKQKASSLSKKQIRMSLFCLAIAPYVKTKLDKLFETLHEKWISARSQKQDVREKMEFLYLYVYPFFHFIFECLLFHHVIMYAIGRSSYHSPLVQLSGTELWTLTNENRNVKSWEEIPRHIVWITSAGLAKALSLGLSVGAFFFQFLEWWYNQDNTPPGLAALPTPPPPRKLQIEISNDLCPLCQKKRTNDTALSTSGFVFCYPCIYGYLTLSSRCPVTGYPSSVNQLVKLYPPGDII</sequence>
<evidence type="ECO:0000256" key="11">
    <source>
        <dbReference type="ARBA" id="ARBA00022989"/>
    </source>
</evidence>
<comment type="function">
    <text evidence="15">Component of a retrotranslocation channel required for peroxisome organization by mediating export of the PEX5 receptor from peroxisomes to the cytosol, thereby promoting PEX5 recycling.</text>
</comment>
<keyword evidence="11 16" id="KW-1133">Transmembrane helix</keyword>
<keyword evidence="13 15" id="KW-0576">Peroxisome</keyword>
<feature type="transmembrane region" description="Helical" evidence="16">
    <location>
        <begin position="158"/>
        <end position="183"/>
    </location>
</feature>
<evidence type="ECO:0000256" key="6">
    <source>
        <dbReference type="ARBA" id="ARBA00022692"/>
    </source>
</evidence>
<dbReference type="Gene3D" id="3.30.40.10">
    <property type="entry name" value="Zinc/RING finger domain, C3HC4 (zinc finger)"/>
    <property type="match status" value="1"/>
</dbReference>
<evidence type="ECO:0000256" key="1">
    <source>
        <dbReference type="ARBA" id="ARBA00004585"/>
    </source>
</evidence>
<dbReference type="InterPro" id="IPR006845">
    <property type="entry name" value="Pex_N"/>
</dbReference>
<feature type="domain" description="Pex N-terminal" evidence="17">
    <location>
        <begin position="25"/>
        <end position="252"/>
    </location>
</feature>
<evidence type="ECO:0000313" key="18">
    <source>
        <dbReference type="Proteomes" id="UP000694941"/>
    </source>
</evidence>
<feature type="transmembrane region" description="Helical" evidence="16">
    <location>
        <begin position="220"/>
        <end position="243"/>
    </location>
</feature>
<accession>A0ABM1C5S4</accession>
<keyword evidence="5" id="KW-0813">Transport</keyword>
<dbReference type="Proteomes" id="UP000694941">
    <property type="component" value="Unplaced"/>
</dbReference>
<evidence type="ECO:0000256" key="2">
    <source>
        <dbReference type="ARBA" id="ARBA00004906"/>
    </source>
</evidence>
<dbReference type="PANTHER" id="PTHR12888:SF0">
    <property type="entry name" value="PEROXISOME ASSEMBLY PROTEIN 12"/>
    <property type="match status" value="1"/>
</dbReference>
<reference evidence="19" key="1">
    <citation type="submission" date="2025-08" db="UniProtKB">
        <authorList>
            <consortium name="RefSeq"/>
        </authorList>
    </citation>
    <scope>IDENTIFICATION</scope>
    <source>
        <tissue evidence="19">Muscle</tissue>
    </source>
</reference>
<proteinExistence type="inferred from homology"/>
<dbReference type="RefSeq" id="XP_013794719.1">
    <property type="nucleotide sequence ID" value="XM_013939265.2"/>
</dbReference>
<dbReference type="SUPFAM" id="SSF57850">
    <property type="entry name" value="RING/U-box"/>
    <property type="match status" value="1"/>
</dbReference>
<dbReference type="GeneID" id="106478702"/>
<keyword evidence="12 15" id="KW-0472">Membrane</keyword>
<dbReference type="PANTHER" id="PTHR12888">
    <property type="entry name" value="PEROXISOME ASSEMBLY PROTEIN 12 PEROXIN-12"/>
    <property type="match status" value="1"/>
</dbReference>
<organism evidence="18 19">
    <name type="scientific">Limulus polyphemus</name>
    <name type="common">Atlantic horseshoe crab</name>
    <dbReference type="NCBI Taxonomy" id="6850"/>
    <lineage>
        <taxon>Eukaryota</taxon>
        <taxon>Metazoa</taxon>
        <taxon>Ecdysozoa</taxon>
        <taxon>Arthropoda</taxon>
        <taxon>Chelicerata</taxon>
        <taxon>Merostomata</taxon>
        <taxon>Xiphosura</taxon>
        <taxon>Limulidae</taxon>
        <taxon>Limulus</taxon>
    </lineage>
</organism>
<evidence type="ECO:0000256" key="4">
    <source>
        <dbReference type="ARBA" id="ARBA00018980"/>
    </source>
</evidence>
<evidence type="ECO:0000256" key="8">
    <source>
        <dbReference type="ARBA" id="ARBA00022771"/>
    </source>
</evidence>
<comment type="pathway">
    <text evidence="2">Protein modification; protein ubiquitination.</text>
</comment>
<evidence type="ECO:0000256" key="13">
    <source>
        <dbReference type="ARBA" id="ARBA00023140"/>
    </source>
</evidence>
<evidence type="ECO:0000313" key="19">
    <source>
        <dbReference type="RefSeq" id="XP_013794719.1"/>
    </source>
</evidence>
<evidence type="ECO:0000256" key="12">
    <source>
        <dbReference type="ARBA" id="ARBA00023136"/>
    </source>
</evidence>
<evidence type="ECO:0000256" key="3">
    <source>
        <dbReference type="ARBA" id="ARBA00008704"/>
    </source>
</evidence>
<keyword evidence="10" id="KW-0653">Protein transport</keyword>
<comment type="similarity">
    <text evidence="3 15">Belongs to the pex2/pex10/pex12 family.</text>
</comment>
<dbReference type="PIRSF" id="PIRSF038074">
    <property type="entry name" value="Peroxisome_assembly_p12"/>
    <property type="match status" value="1"/>
</dbReference>
<keyword evidence="7" id="KW-0479">Metal-binding</keyword>
<dbReference type="Pfam" id="PF04757">
    <property type="entry name" value="Pex2_Pex12"/>
    <property type="match status" value="1"/>
</dbReference>
<keyword evidence="8" id="KW-0863">Zinc-finger</keyword>
<gene>
    <name evidence="19" type="primary">LOC106478702</name>
</gene>
<evidence type="ECO:0000256" key="5">
    <source>
        <dbReference type="ARBA" id="ARBA00022448"/>
    </source>
</evidence>
<evidence type="ECO:0000256" key="16">
    <source>
        <dbReference type="SAM" id="Phobius"/>
    </source>
</evidence>
<evidence type="ECO:0000256" key="9">
    <source>
        <dbReference type="ARBA" id="ARBA00022833"/>
    </source>
</evidence>
<keyword evidence="9" id="KW-0862">Zinc</keyword>
<dbReference type="InterPro" id="IPR013083">
    <property type="entry name" value="Znf_RING/FYVE/PHD"/>
</dbReference>
<name>A0ABM1C5S4_LIMPO</name>